<protein>
    <submittedName>
        <fullName evidence="4">Coenzyme F420 hydrogenase subunit beta</fullName>
    </submittedName>
</protein>
<keyword evidence="5" id="KW-1185">Reference proteome</keyword>
<evidence type="ECO:0000256" key="1">
    <source>
        <dbReference type="SAM" id="MobiDB-lite"/>
    </source>
</evidence>
<evidence type="ECO:0000259" key="3">
    <source>
        <dbReference type="Pfam" id="PF04432"/>
    </source>
</evidence>
<gene>
    <name evidence="4" type="ORF">EV698_0611</name>
</gene>
<reference evidence="4 5" key="1">
    <citation type="submission" date="2019-02" db="EMBL/GenBank/DDBJ databases">
        <title>Genomic Encyclopedia of Type Strains, Phase IV (KMG-IV): sequencing the most valuable type-strain genomes for metagenomic binning, comparative biology and taxonomic classification.</title>
        <authorList>
            <person name="Goeker M."/>
        </authorList>
    </citation>
    <scope>NUCLEOTIDE SEQUENCE [LARGE SCALE GENOMIC DNA]</scope>
    <source>
        <strain evidence="4 5">DSM 21056</strain>
    </source>
</reference>
<dbReference type="EMBL" id="SHLI01000001">
    <property type="protein sequence ID" value="RZU98366.1"/>
    <property type="molecule type" value="Genomic_DNA"/>
</dbReference>
<evidence type="ECO:0000313" key="5">
    <source>
        <dbReference type="Proteomes" id="UP000292298"/>
    </source>
</evidence>
<feature type="region of interest" description="Disordered" evidence="1">
    <location>
        <begin position="36"/>
        <end position="55"/>
    </location>
</feature>
<dbReference type="PANTHER" id="PTHR31332:SF0">
    <property type="entry name" value="7-HYDROXYMETHYL CHLOROPHYLL A REDUCTASE, CHLOROPLASTIC"/>
    <property type="match status" value="1"/>
</dbReference>
<feature type="domain" description="Coenzyme F420 hydrogenase/dehydrogenase beta subunit N-terminal" evidence="2">
    <location>
        <begin position="94"/>
        <end position="166"/>
    </location>
</feature>
<dbReference type="Proteomes" id="UP000292298">
    <property type="component" value="Unassembled WGS sequence"/>
</dbReference>
<evidence type="ECO:0000259" key="2">
    <source>
        <dbReference type="Pfam" id="PF04422"/>
    </source>
</evidence>
<organism evidence="4 5">
    <name type="scientific">Spiribacter vilamensis</name>
    <dbReference type="NCBI Taxonomy" id="531306"/>
    <lineage>
        <taxon>Bacteria</taxon>
        <taxon>Pseudomonadati</taxon>
        <taxon>Pseudomonadota</taxon>
        <taxon>Gammaproteobacteria</taxon>
        <taxon>Chromatiales</taxon>
        <taxon>Ectothiorhodospiraceae</taxon>
        <taxon>Spiribacter</taxon>
    </lineage>
</organism>
<dbReference type="Pfam" id="PF04432">
    <property type="entry name" value="FrhB_FdhB_C"/>
    <property type="match status" value="1"/>
</dbReference>
<accession>A0A4Q8CZB5</accession>
<dbReference type="PANTHER" id="PTHR31332">
    <property type="entry name" value="7-HYDROXYMETHYL CHLOROPHYLL A REDUCTASE, CHLOROPLASTIC"/>
    <property type="match status" value="1"/>
</dbReference>
<dbReference type="AlphaFoldDB" id="A0A4Q8CZB5"/>
<sequence length="421" mass="45397">MTKARLSLQQVVDGGLCSGCGACAYAQRDEIRMTDVPDAGLRPTPVDPEARTLPEGDGAAVCPGGELGLDASDFGTDTIADLRAGWGPVRQLWEGAAADNELRYSGSSGGAASALALYALEAEQYEGVLHIAAREDIPYLNQTVISRSRAELLARTGSRYAPASPCDGLAAIEEGEGPFVFIGKPCDVAATRKARRLRPELDRNLGLTIAFFCAGVPSTRGTLEMLEKMGVSDPSTLRSLRYRGNGWPGKATAVYSDEGDGTTSAQLSYEESWGSVLTRHVQWRCRLCADHTGEFADIAVGDPWYRPVEPGEAGSSLVLARTERGRDFVLGAMTAGYLIAKPAAPDVLPRSQPNLLSVRGAVWGRIMTLRLIGAYSPSFRGLKTFRFWCSQLSPKAKLMSVVGTIKRCLKRRMHPAFHRSR</sequence>
<dbReference type="InterPro" id="IPR045220">
    <property type="entry name" value="FRHB/FDHB/HCAR-like"/>
</dbReference>
<evidence type="ECO:0000313" key="4">
    <source>
        <dbReference type="EMBL" id="RZU98366.1"/>
    </source>
</evidence>
<dbReference type="GO" id="GO:0090415">
    <property type="term" value="F:7-hydroxymethyl chlorophyll a reductase activity"/>
    <property type="evidence" value="ECO:0007669"/>
    <property type="project" value="TreeGrafter"/>
</dbReference>
<dbReference type="Pfam" id="PF04422">
    <property type="entry name" value="FrhB_FdhB_N"/>
    <property type="match status" value="1"/>
</dbReference>
<proteinExistence type="predicted"/>
<name>A0A4Q8CZB5_9GAMM</name>
<dbReference type="InterPro" id="IPR007525">
    <property type="entry name" value="FrhB_FdhB_C"/>
</dbReference>
<comment type="caution">
    <text evidence="4">The sequence shown here is derived from an EMBL/GenBank/DDBJ whole genome shotgun (WGS) entry which is preliminary data.</text>
</comment>
<dbReference type="InterPro" id="IPR007516">
    <property type="entry name" value="Co_F420_Hydgase/DH_bsu_N"/>
</dbReference>
<dbReference type="GO" id="GO:0033354">
    <property type="term" value="P:chlorophyll cycle"/>
    <property type="evidence" value="ECO:0007669"/>
    <property type="project" value="TreeGrafter"/>
</dbReference>
<dbReference type="RefSeq" id="WP_239016189.1">
    <property type="nucleotide sequence ID" value="NZ_SHLI01000001.1"/>
</dbReference>
<feature type="domain" description="Coenzyme F420 hydrogenase/dehydrogenase beta subunit C-terminal" evidence="3">
    <location>
        <begin position="180"/>
        <end position="344"/>
    </location>
</feature>